<feature type="transmembrane region" description="Helical" evidence="5">
    <location>
        <begin position="100"/>
        <end position="121"/>
    </location>
</feature>
<feature type="transmembrane region" description="Helical" evidence="5">
    <location>
        <begin position="219"/>
        <end position="239"/>
    </location>
</feature>
<dbReference type="InterPro" id="IPR014755">
    <property type="entry name" value="Cu-Rt/internalin_Ig-like"/>
</dbReference>
<accession>A0A537KD41</accession>
<reference evidence="7 8" key="1">
    <citation type="journal article" date="2019" name="Nat. Microbiol.">
        <title>Mediterranean grassland soil C-N compound turnover is dependent on rainfall and depth, and is mediated by genomically divergent microorganisms.</title>
        <authorList>
            <person name="Diamond S."/>
            <person name="Andeer P.F."/>
            <person name="Li Z."/>
            <person name="Crits-Christoph A."/>
            <person name="Burstein D."/>
            <person name="Anantharaman K."/>
            <person name="Lane K.R."/>
            <person name="Thomas B.C."/>
            <person name="Pan C."/>
            <person name="Northen T.R."/>
            <person name="Banfield J.F."/>
        </authorList>
    </citation>
    <scope>NUCLEOTIDE SEQUENCE [LARGE SCALE GENOMIC DNA]</scope>
    <source>
        <strain evidence="7">NP_3</strain>
    </source>
</reference>
<organism evidence="7 8">
    <name type="scientific">Candidatus Segetimicrobium genomatis</name>
    <dbReference type="NCBI Taxonomy" id="2569760"/>
    <lineage>
        <taxon>Bacteria</taxon>
        <taxon>Bacillati</taxon>
        <taxon>Candidatus Sysuimicrobiota</taxon>
        <taxon>Candidatus Sysuimicrobiia</taxon>
        <taxon>Candidatus Sysuimicrobiales</taxon>
        <taxon>Candidatus Segetimicrobiaceae</taxon>
        <taxon>Candidatus Segetimicrobium</taxon>
    </lineage>
</organism>
<feature type="transmembrane region" description="Helical" evidence="5">
    <location>
        <begin position="330"/>
        <end position="348"/>
    </location>
</feature>
<sequence>MPAGVRLLFNEPVVLVGRGVRVLAPSGRRVERGPARVSGAEVTVGVDAAGDGTYRVIWRVIAQDTHPSQGAFAFSVGRTGAPPGSAASTGAPGVGPITGLILQAFARALHLVGYALSFGALAFRKMVLEPLALTGEETERRVWRLAGAGVVALLAAEPLALLAQTVSLSAGSGQPLDPEVLGGALDSSFGRVLAQRLGAALLLWVLVGAASARPARAAAAALVLGLALAFVDGEAAHAVGTRPSWLGLGLNTLHEAAMGAWVGGLVGLLSVWRVPTIAVRRVEIAVRTGRLAARSAVVLAATGAGMAVQHLRGPADLVATAYGETLAAKLILFLAALWLAWGAAQAAIDRRPRAWIREAAVLLTVLVLAGLLASLPPPV</sequence>
<dbReference type="GO" id="GO:0005886">
    <property type="term" value="C:plasma membrane"/>
    <property type="evidence" value="ECO:0007669"/>
    <property type="project" value="TreeGrafter"/>
</dbReference>
<feature type="transmembrane region" description="Helical" evidence="5">
    <location>
        <begin position="291"/>
        <end position="310"/>
    </location>
</feature>
<comment type="subcellular location">
    <subcellularLocation>
        <location evidence="1">Cell envelope</location>
    </subcellularLocation>
</comment>
<keyword evidence="2" id="KW-0479">Metal-binding</keyword>
<keyword evidence="5" id="KW-1133">Transmembrane helix</keyword>
<dbReference type="InterPro" id="IPR007348">
    <property type="entry name" value="CopC_dom"/>
</dbReference>
<evidence type="ECO:0000256" key="2">
    <source>
        <dbReference type="ARBA" id="ARBA00022723"/>
    </source>
</evidence>
<dbReference type="GO" id="GO:0042597">
    <property type="term" value="C:periplasmic space"/>
    <property type="evidence" value="ECO:0007669"/>
    <property type="project" value="InterPro"/>
</dbReference>
<feature type="transmembrane region" description="Helical" evidence="5">
    <location>
        <begin position="259"/>
        <end position="279"/>
    </location>
</feature>
<dbReference type="GO" id="GO:0005507">
    <property type="term" value="F:copper ion binding"/>
    <property type="evidence" value="ECO:0007669"/>
    <property type="project" value="InterPro"/>
</dbReference>
<keyword evidence="4" id="KW-0186">Copper</keyword>
<keyword evidence="5" id="KW-0812">Transmembrane</keyword>
<dbReference type="PANTHER" id="PTHR34820:SF4">
    <property type="entry name" value="INNER MEMBRANE PROTEIN YEBZ"/>
    <property type="match status" value="1"/>
</dbReference>
<comment type="caution">
    <text evidence="7">The sequence shown here is derived from an EMBL/GenBank/DDBJ whole genome shotgun (WGS) entry which is preliminary data.</text>
</comment>
<protein>
    <recommendedName>
        <fullName evidence="6">CopC domain-containing protein</fullName>
    </recommendedName>
</protein>
<name>A0A537KD41_9BACT</name>
<evidence type="ECO:0000313" key="7">
    <source>
        <dbReference type="EMBL" id="TMI93683.1"/>
    </source>
</evidence>
<feature type="domain" description="CopC" evidence="6">
    <location>
        <begin position="2"/>
        <end position="76"/>
    </location>
</feature>
<keyword evidence="3" id="KW-0732">Signal</keyword>
<dbReference type="SUPFAM" id="SSF81296">
    <property type="entry name" value="E set domains"/>
    <property type="match status" value="1"/>
</dbReference>
<evidence type="ECO:0000256" key="5">
    <source>
        <dbReference type="SAM" id="Phobius"/>
    </source>
</evidence>
<feature type="transmembrane region" description="Helical" evidence="5">
    <location>
        <begin position="193"/>
        <end position="212"/>
    </location>
</feature>
<dbReference type="EMBL" id="VBAK01000018">
    <property type="protein sequence ID" value="TMI93683.1"/>
    <property type="molecule type" value="Genomic_DNA"/>
</dbReference>
<evidence type="ECO:0000256" key="4">
    <source>
        <dbReference type="ARBA" id="ARBA00023008"/>
    </source>
</evidence>
<evidence type="ECO:0000256" key="1">
    <source>
        <dbReference type="ARBA" id="ARBA00004196"/>
    </source>
</evidence>
<feature type="transmembrane region" description="Helical" evidence="5">
    <location>
        <begin position="355"/>
        <end position="375"/>
    </location>
</feature>
<feature type="transmembrane region" description="Helical" evidence="5">
    <location>
        <begin position="142"/>
        <end position="163"/>
    </location>
</feature>
<dbReference type="Pfam" id="PF04234">
    <property type="entry name" value="CopC"/>
    <property type="match status" value="1"/>
</dbReference>
<dbReference type="InterPro" id="IPR014756">
    <property type="entry name" value="Ig_E-set"/>
</dbReference>
<evidence type="ECO:0000256" key="3">
    <source>
        <dbReference type="ARBA" id="ARBA00022729"/>
    </source>
</evidence>
<evidence type="ECO:0000313" key="8">
    <source>
        <dbReference type="Proteomes" id="UP000318509"/>
    </source>
</evidence>
<dbReference type="GO" id="GO:0030313">
    <property type="term" value="C:cell envelope"/>
    <property type="evidence" value="ECO:0007669"/>
    <property type="project" value="UniProtKB-SubCell"/>
</dbReference>
<evidence type="ECO:0000259" key="6">
    <source>
        <dbReference type="Pfam" id="PF04234"/>
    </source>
</evidence>
<dbReference type="GO" id="GO:0046688">
    <property type="term" value="P:response to copper ion"/>
    <property type="evidence" value="ECO:0007669"/>
    <property type="project" value="InterPro"/>
</dbReference>
<dbReference type="AlphaFoldDB" id="A0A537KD41"/>
<proteinExistence type="predicted"/>
<dbReference type="InterPro" id="IPR032694">
    <property type="entry name" value="CopC/D"/>
</dbReference>
<dbReference type="GO" id="GO:0006825">
    <property type="term" value="P:copper ion transport"/>
    <property type="evidence" value="ECO:0007669"/>
    <property type="project" value="InterPro"/>
</dbReference>
<dbReference type="Gene3D" id="2.60.40.1220">
    <property type="match status" value="1"/>
</dbReference>
<gene>
    <name evidence="7" type="ORF">E6H00_00870</name>
</gene>
<keyword evidence="5" id="KW-0472">Membrane</keyword>
<dbReference type="PANTHER" id="PTHR34820">
    <property type="entry name" value="INNER MEMBRANE PROTEIN YEBZ"/>
    <property type="match status" value="1"/>
</dbReference>
<dbReference type="Proteomes" id="UP000318509">
    <property type="component" value="Unassembled WGS sequence"/>
</dbReference>